<name>A0A0F9IZV8_9ZZZZ</name>
<dbReference type="NCBIfam" id="TIGR01488">
    <property type="entry name" value="HAD-SF-IB"/>
    <property type="match status" value="1"/>
</dbReference>
<dbReference type="GO" id="GO:0006564">
    <property type="term" value="P:L-serine biosynthetic process"/>
    <property type="evidence" value="ECO:0007669"/>
    <property type="project" value="UniProtKB-KW"/>
</dbReference>
<accession>A0A0F9IZV8</accession>
<dbReference type="PANTHER" id="PTHR43344">
    <property type="entry name" value="PHOSPHOSERINE PHOSPHATASE"/>
    <property type="match status" value="1"/>
</dbReference>
<dbReference type="SFLD" id="SFLDS00003">
    <property type="entry name" value="Haloacid_Dehalogenase"/>
    <property type="match status" value="1"/>
</dbReference>
<dbReference type="GO" id="GO:0036424">
    <property type="term" value="F:L-phosphoserine phosphatase activity"/>
    <property type="evidence" value="ECO:0007669"/>
    <property type="project" value="TreeGrafter"/>
</dbReference>
<reference evidence="9" key="1">
    <citation type="journal article" date="2015" name="Nature">
        <title>Complex archaea that bridge the gap between prokaryotes and eukaryotes.</title>
        <authorList>
            <person name="Spang A."/>
            <person name="Saw J.H."/>
            <person name="Jorgensen S.L."/>
            <person name="Zaremba-Niedzwiedzka K."/>
            <person name="Martijn J."/>
            <person name="Lind A.E."/>
            <person name="van Eijk R."/>
            <person name="Schleper C."/>
            <person name="Guy L."/>
            <person name="Ettema T.J."/>
        </authorList>
    </citation>
    <scope>NUCLEOTIDE SEQUENCE</scope>
</reference>
<evidence type="ECO:0000256" key="4">
    <source>
        <dbReference type="ARBA" id="ARBA00022605"/>
    </source>
</evidence>
<protein>
    <recommendedName>
        <fullName evidence="3">phosphoserine phosphatase</fullName>
        <ecNumber evidence="3">3.1.3.3</ecNumber>
    </recommendedName>
</protein>
<sequence length="216" mass="23929">MIQARNIKLAVFDLDGTITKPTSSWEHIHRQLGTWETGGELYLKQFLAGEISYDDFARLDSSHWKGITLSKIQSIAKKVEYNPGVKEIMDYLRANKVQVAIISGGLSVISDKVVEDFNIKDVYINNLIVDDGLLTGEVKINVNYNGKLSIYKKLLKQYDVKEHQVMTVGDTPGDVPLFKNSGLAVAINPITPDVAEVADITVKSLAEIIPLVQGIE</sequence>
<dbReference type="AlphaFoldDB" id="A0A0F9IZV8"/>
<evidence type="ECO:0000256" key="7">
    <source>
        <dbReference type="ARBA" id="ARBA00022842"/>
    </source>
</evidence>
<proteinExistence type="predicted"/>
<comment type="cofactor">
    <cofactor evidence="1">
        <name>Mg(2+)</name>
        <dbReference type="ChEBI" id="CHEBI:18420"/>
    </cofactor>
</comment>
<keyword evidence="5" id="KW-0479">Metal-binding</keyword>
<evidence type="ECO:0000256" key="8">
    <source>
        <dbReference type="ARBA" id="ARBA00023299"/>
    </source>
</evidence>
<dbReference type="GO" id="GO:0005737">
    <property type="term" value="C:cytoplasm"/>
    <property type="evidence" value="ECO:0007669"/>
    <property type="project" value="TreeGrafter"/>
</dbReference>
<evidence type="ECO:0000256" key="2">
    <source>
        <dbReference type="ARBA" id="ARBA00005135"/>
    </source>
</evidence>
<gene>
    <name evidence="9" type="ORF">LCGC14_1516780</name>
</gene>
<dbReference type="EMBL" id="LAZR01011200">
    <property type="protein sequence ID" value="KKM62924.1"/>
    <property type="molecule type" value="Genomic_DNA"/>
</dbReference>
<comment type="pathway">
    <text evidence="2">Amino-acid biosynthesis; L-serine biosynthesis; L-serine from 3-phospho-D-glycerate: step 3/3.</text>
</comment>
<evidence type="ECO:0000256" key="3">
    <source>
        <dbReference type="ARBA" id="ARBA00012640"/>
    </source>
</evidence>
<dbReference type="EC" id="3.1.3.3" evidence="3"/>
<keyword evidence="6" id="KW-0378">Hydrolase</keyword>
<dbReference type="Pfam" id="PF12710">
    <property type="entry name" value="HAD"/>
    <property type="match status" value="1"/>
</dbReference>
<evidence type="ECO:0000256" key="6">
    <source>
        <dbReference type="ARBA" id="ARBA00022801"/>
    </source>
</evidence>
<keyword evidence="4" id="KW-0028">Amino-acid biosynthesis</keyword>
<dbReference type="SUPFAM" id="SSF56784">
    <property type="entry name" value="HAD-like"/>
    <property type="match status" value="1"/>
</dbReference>
<dbReference type="InterPro" id="IPR023214">
    <property type="entry name" value="HAD_sf"/>
</dbReference>
<evidence type="ECO:0000256" key="5">
    <source>
        <dbReference type="ARBA" id="ARBA00022723"/>
    </source>
</evidence>
<dbReference type="InterPro" id="IPR036412">
    <property type="entry name" value="HAD-like_sf"/>
</dbReference>
<keyword evidence="8" id="KW-0718">Serine biosynthesis</keyword>
<keyword evidence="7" id="KW-0460">Magnesium</keyword>
<evidence type="ECO:0000313" key="9">
    <source>
        <dbReference type="EMBL" id="KKM62924.1"/>
    </source>
</evidence>
<dbReference type="InterPro" id="IPR050582">
    <property type="entry name" value="HAD-like_SerB"/>
</dbReference>
<dbReference type="GO" id="GO:0000287">
    <property type="term" value="F:magnesium ion binding"/>
    <property type="evidence" value="ECO:0007669"/>
    <property type="project" value="TreeGrafter"/>
</dbReference>
<dbReference type="SFLD" id="SFLDG01129">
    <property type="entry name" value="C1.5:_HAD__Beta-PGM__Phosphata"/>
    <property type="match status" value="1"/>
</dbReference>
<evidence type="ECO:0000256" key="1">
    <source>
        <dbReference type="ARBA" id="ARBA00001946"/>
    </source>
</evidence>
<dbReference type="PANTHER" id="PTHR43344:SF2">
    <property type="entry name" value="PHOSPHOSERINE PHOSPHATASE"/>
    <property type="match status" value="1"/>
</dbReference>
<dbReference type="Gene3D" id="3.40.50.1000">
    <property type="entry name" value="HAD superfamily/HAD-like"/>
    <property type="match status" value="1"/>
</dbReference>
<organism evidence="9">
    <name type="scientific">marine sediment metagenome</name>
    <dbReference type="NCBI Taxonomy" id="412755"/>
    <lineage>
        <taxon>unclassified sequences</taxon>
        <taxon>metagenomes</taxon>
        <taxon>ecological metagenomes</taxon>
    </lineage>
</organism>
<comment type="caution">
    <text evidence="9">The sequence shown here is derived from an EMBL/GenBank/DDBJ whole genome shotgun (WGS) entry which is preliminary data.</text>
</comment>